<keyword evidence="16" id="KW-1185">Reference proteome</keyword>
<evidence type="ECO:0000256" key="11">
    <source>
        <dbReference type="RuleBase" id="RU361241"/>
    </source>
</evidence>
<dbReference type="Proteomes" id="UP001501475">
    <property type="component" value="Unassembled WGS sequence"/>
</dbReference>
<comment type="caution">
    <text evidence="15">The sequence shown here is derived from an EMBL/GenBank/DDBJ whole genome shotgun (WGS) entry which is preliminary data.</text>
</comment>
<dbReference type="InterPro" id="IPR045034">
    <property type="entry name" value="O-acyltransferase_WSD1-like"/>
</dbReference>
<keyword evidence="8 11" id="KW-0443">Lipid metabolism</keyword>
<accession>A0ABP4XEC9</accession>
<evidence type="ECO:0000256" key="9">
    <source>
        <dbReference type="ARBA" id="ARBA00023315"/>
    </source>
</evidence>
<dbReference type="EMBL" id="BAAAPN010000103">
    <property type="protein sequence ID" value="GAA1775226.1"/>
    <property type="molecule type" value="Genomic_DNA"/>
</dbReference>
<feature type="domain" description="O-acyltransferase WSD1-like N-terminal" evidence="13">
    <location>
        <begin position="5"/>
        <end position="256"/>
    </location>
</feature>
<evidence type="ECO:0000256" key="10">
    <source>
        <dbReference type="ARBA" id="ARBA00048109"/>
    </source>
</evidence>
<dbReference type="PANTHER" id="PTHR31650">
    <property type="entry name" value="O-ACYLTRANSFERASE (WSD1-LIKE) FAMILY PROTEIN"/>
    <property type="match status" value="1"/>
</dbReference>
<evidence type="ECO:0000259" key="14">
    <source>
        <dbReference type="Pfam" id="PF06974"/>
    </source>
</evidence>
<dbReference type="InterPro" id="IPR004255">
    <property type="entry name" value="O-acyltransferase_WSD1_N"/>
</dbReference>
<evidence type="ECO:0000256" key="5">
    <source>
        <dbReference type="ARBA" id="ARBA00022516"/>
    </source>
</evidence>
<dbReference type="EC" id="2.3.1.20" evidence="4 11"/>
<keyword evidence="7 11" id="KW-0319">Glycerol metabolism</keyword>
<dbReference type="InterPro" id="IPR014292">
    <property type="entry name" value="Acyl_transf_WS/DGAT"/>
</dbReference>
<evidence type="ECO:0000256" key="6">
    <source>
        <dbReference type="ARBA" id="ARBA00022679"/>
    </source>
</evidence>
<evidence type="ECO:0000256" key="2">
    <source>
        <dbReference type="ARBA" id="ARBA00005189"/>
    </source>
</evidence>
<comment type="pathway">
    <text evidence="2">Lipid metabolism.</text>
</comment>
<evidence type="ECO:0000256" key="4">
    <source>
        <dbReference type="ARBA" id="ARBA00013244"/>
    </source>
</evidence>
<sequence>MVDRLSPADSSFLYLEDVSAPMHIGQVLIFDQPEGFTGASAVTAIAARLSDLPRYRQRVRSVPGRLAGPVWSDDPDFDIDYHVRRSAVPRPGTEEQLAEFVARVSARPLDRDRPLWECYVVEGLTGGRFALVTKVHQALIDSISTRDIVGLSPDPRARFGAPEPWSPRPEPGNRDLLTDAIGQLVSRPTGVRDTLRAGIGELRATAGRVGRVGSVLARSATRPTSRGAFEVTPASARRYRMHTADLADFREVRTAFATAGRELPSIHAIILTVIAGALRVWLQGRGEHIRADRSVRAMVPATTAAGEMVAVFVDLPIGEASPLVRLHQIEFSLAHQVRTEQGMRAVDLAAMGGSAPPALHALGVRLGSSLSQRLFDLVITNVPGPQRRMYGDGVPLLATYPVLPLTRGNALAIGMTSYLGVVHFGIVADRDAVPDIDQISAGLTEALEELRDWIARDPSTTKGFRDD</sequence>
<organism evidence="15 16">
    <name type="scientific">Nostocoides vanveenii</name>
    <dbReference type="NCBI Taxonomy" id="330835"/>
    <lineage>
        <taxon>Bacteria</taxon>
        <taxon>Bacillati</taxon>
        <taxon>Actinomycetota</taxon>
        <taxon>Actinomycetes</taxon>
        <taxon>Micrococcales</taxon>
        <taxon>Intrasporangiaceae</taxon>
        <taxon>Nostocoides</taxon>
    </lineage>
</organism>
<evidence type="ECO:0000256" key="8">
    <source>
        <dbReference type="ARBA" id="ARBA00023098"/>
    </source>
</evidence>
<keyword evidence="6 11" id="KW-0808">Transferase</keyword>
<dbReference type="PANTHER" id="PTHR31650:SF1">
    <property type="entry name" value="WAX ESTER SYNTHASE_DIACYLGLYCEROL ACYLTRANSFERASE 4-RELATED"/>
    <property type="match status" value="1"/>
</dbReference>
<name>A0ABP4XEC9_9MICO</name>
<evidence type="ECO:0000256" key="3">
    <source>
        <dbReference type="ARBA" id="ARBA00009587"/>
    </source>
</evidence>
<keyword evidence="9 11" id="KW-0012">Acyltransferase</keyword>
<comment type="similarity">
    <text evidence="3 11">Belongs to the long-chain O-acyltransferase family.</text>
</comment>
<keyword evidence="5 11" id="KW-0444">Lipid biosynthesis</keyword>
<comment type="catalytic activity">
    <reaction evidence="10 11">
        <text>an acyl-CoA + a 1,2-diacyl-sn-glycerol = a triacyl-sn-glycerol + CoA</text>
        <dbReference type="Rhea" id="RHEA:10868"/>
        <dbReference type="ChEBI" id="CHEBI:17815"/>
        <dbReference type="ChEBI" id="CHEBI:57287"/>
        <dbReference type="ChEBI" id="CHEBI:58342"/>
        <dbReference type="ChEBI" id="CHEBI:64615"/>
        <dbReference type="EC" id="2.3.1.20"/>
    </reaction>
</comment>
<evidence type="ECO:0000259" key="13">
    <source>
        <dbReference type="Pfam" id="PF03007"/>
    </source>
</evidence>
<proteinExistence type="inferred from homology"/>
<dbReference type="InterPro" id="IPR009721">
    <property type="entry name" value="O-acyltransferase_WSD1_C"/>
</dbReference>
<comment type="pathway">
    <text evidence="1 11">Glycerolipid metabolism; triacylglycerol biosynthesis.</text>
</comment>
<evidence type="ECO:0000256" key="1">
    <source>
        <dbReference type="ARBA" id="ARBA00004771"/>
    </source>
</evidence>
<protein>
    <recommendedName>
        <fullName evidence="4 11">Diacylglycerol O-acyltransferase</fullName>
        <ecNumber evidence="4 11">2.3.1.20</ecNumber>
    </recommendedName>
</protein>
<evidence type="ECO:0000313" key="16">
    <source>
        <dbReference type="Proteomes" id="UP001501475"/>
    </source>
</evidence>
<evidence type="ECO:0000256" key="12">
    <source>
        <dbReference type="SAM" id="MobiDB-lite"/>
    </source>
</evidence>
<evidence type="ECO:0000256" key="7">
    <source>
        <dbReference type="ARBA" id="ARBA00022798"/>
    </source>
</evidence>
<feature type="domain" description="O-acyltransferase WSD1 C-terminal" evidence="14">
    <location>
        <begin position="310"/>
        <end position="450"/>
    </location>
</feature>
<dbReference type="SUPFAM" id="SSF52777">
    <property type="entry name" value="CoA-dependent acyltransferases"/>
    <property type="match status" value="1"/>
</dbReference>
<dbReference type="Pfam" id="PF03007">
    <property type="entry name" value="WS_DGAT_cat"/>
    <property type="match status" value="1"/>
</dbReference>
<dbReference type="NCBIfam" id="TIGR02946">
    <property type="entry name" value="acyl_WS_DGAT"/>
    <property type="match status" value="1"/>
</dbReference>
<evidence type="ECO:0000313" key="15">
    <source>
        <dbReference type="EMBL" id="GAA1775226.1"/>
    </source>
</evidence>
<dbReference type="Pfam" id="PF06974">
    <property type="entry name" value="WS_DGAT_C"/>
    <property type="match status" value="1"/>
</dbReference>
<gene>
    <name evidence="15" type="ORF">GCM10009810_35230</name>
</gene>
<feature type="region of interest" description="Disordered" evidence="12">
    <location>
        <begin position="154"/>
        <end position="173"/>
    </location>
</feature>
<reference evidence="16" key="1">
    <citation type="journal article" date="2019" name="Int. J. Syst. Evol. Microbiol.">
        <title>The Global Catalogue of Microorganisms (GCM) 10K type strain sequencing project: providing services to taxonomists for standard genome sequencing and annotation.</title>
        <authorList>
            <consortium name="The Broad Institute Genomics Platform"/>
            <consortium name="The Broad Institute Genome Sequencing Center for Infectious Disease"/>
            <person name="Wu L."/>
            <person name="Ma J."/>
        </authorList>
    </citation>
    <scope>NUCLEOTIDE SEQUENCE [LARGE SCALE GENOMIC DNA]</scope>
    <source>
        <strain evidence="16">JCM 15591</strain>
    </source>
</reference>
<dbReference type="RefSeq" id="WP_344068800.1">
    <property type="nucleotide sequence ID" value="NZ_BAAAPN010000103.1"/>
</dbReference>